<evidence type="ECO:0008006" key="4">
    <source>
        <dbReference type="Google" id="ProtNLM"/>
    </source>
</evidence>
<evidence type="ECO:0000313" key="2">
    <source>
        <dbReference type="EMBL" id="KAA2254909.1"/>
    </source>
</evidence>
<protein>
    <recommendedName>
        <fullName evidence="4">Secreted protein</fullName>
    </recommendedName>
</protein>
<feature type="transmembrane region" description="Helical" evidence="1">
    <location>
        <begin position="6"/>
        <end position="24"/>
    </location>
</feature>
<proteinExistence type="predicted"/>
<gene>
    <name evidence="2" type="ORF">F0L68_29460</name>
</gene>
<organism evidence="2 3">
    <name type="scientific">Solihabitans fulvus</name>
    <dbReference type="NCBI Taxonomy" id="1892852"/>
    <lineage>
        <taxon>Bacteria</taxon>
        <taxon>Bacillati</taxon>
        <taxon>Actinomycetota</taxon>
        <taxon>Actinomycetes</taxon>
        <taxon>Pseudonocardiales</taxon>
        <taxon>Pseudonocardiaceae</taxon>
        <taxon>Solihabitans</taxon>
    </lineage>
</organism>
<keyword evidence="3" id="KW-1185">Reference proteome</keyword>
<dbReference type="Proteomes" id="UP000323454">
    <property type="component" value="Unassembled WGS sequence"/>
</dbReference>
<keyword evidence="1" id="KW-0812">Transmembrane</keyword>
<accession>A0A5B2WWU6</accession>
<dbReference type="OrthoDB" id="7502542at2"/>
<dbReference type="RefSeq" id="WP_149853097.1">
    <property type="nucleotide sequence ID" value="NZ_VUOB01000059.1"/>
</dbReference>
<comment type="caution">
    <text evidence="2">The sequence shown here is derived from an EMBL/GenBank/DDBJ whole genome shotgun (WGS) entry which is preliminary data.</text>
</comment>
<evidence type="ECO:0000313" key="3">
    <source>
        <dbReference type="Proteomes" id="UP000323454"/>
    </source>
</evidence>
<keyword evidence="1" id="KW-1133">Transmembrane helix</keyword>
<dbReference type="AlphaFoldDB" id="A0A5B2WWU6"/>
<reference evidence="2 3" key="1">
    <citation type="submission" date="2019-09" db="EMBL/GenBank/DDBJ databases">
        <title>Goodfellowia gen. nov., a new genus of the Pseudonocardineae related to Actinoalloteichus, containing Goodfellowia coeruleoviolacea gen. nov., comb. nov. gen. nov., comb. nov.</title>
        <authorList>
            <person name="Labeda D."/>
        </authorList>
    </citation>
    <scope>NUCLEOTIDE SEQUENCE [LARGE SCALE GENOMIC DNA]</scope>
    <source>
        <strain evidence="2 3">AN110305</strain>
    </source>
</reference>
<keyword evidence="1" id="KW-0472">Membrane</keyword>
<dbReference type="EMBL" id="VUOB01000059">
    <property type="protein sequence ID" value="KAA2254909.1"/>
    <property type="molecule type" value="Genomic_DNA"/>
</dbReference>
<sequence length="195" mass="21948">MSAGAIIGIVVAVLVVLVVLGMLLRPFMERRRLQQRFGPEYERTVSAADNRRDGERELADRQRRHAELALRPLSAASRDHYSREWLHIQERFVDAPTEAVAAADELVTAFMAERGYPTESYDQQVVLLSVEHAGSLQHYRTGHDIAARGGESDTSTEDLRRAMVHYRAFLDDLLNKTDSPHAKVGSAKPTQRERG</sequence>
<reference evidence="2 3" key="2">
    <citation type="submission" date="2019-09" db="EMBL/GenBank/DDBJ databases">
        <authorList>
            <person name="Jin C."/>
        </authorList>
    </citation>
    <scope>NUCLEOTIDE SEQUENCE [LARGE SCALE GENOMIC DNA]</scope>
    <source>
        <strain evidence="2 3">AN110305</strain>
    </source>
</reference>
<evidence type="ECO:0000256" key="1">
    <source>
        <dbReference type="SAM" id="Phobius"/>
    </source>
</evidence>
<name>A0A5B2WWU6_9PSEU</name>